<name>A0AAW1VK30_RUBAR</name>
<evidence type="ECO:0000313" key="1">
    <source>
        <dbReference type="EMBL" id="KAK9902286.1"/>
    </source>
</evidence>
<organism evidence="1 2">
    <name type="scientific">Rubus argutus</name>
    <name type="common">Southern blackberry</name>
    <dbReference type="NCBI Taxonomy" id="59490"/>
    <lineage>
        <taxon>Eukaryota</taxon>
        <taxon>Viridiplantae</taxon>
        <taxon>Streptophyta</taxon>
        <taxon>Embryophyta</taxon>
        <taxon>Tracheophyta</taxon>
        <taxon>Spermatophyta</taxon>
        <taxon>Magnoliopsida</taxon>
        <taxon>eudicotyledons</taxon>
        <taxon>Gunneridae</taxon>
        <taxon>Pentapetalae</taxon>
        <taxon>rosids</taxon>
        <taxon>fabids</taxon>
        <taxon>Rosales</taxon>
        <taxon>Rosaceae</taxon>
        <taxon>Rosoideae</taxon>
        <taxon>Rosoideae incertae sedis</taxon>
        <taxon>Rubus</taxon>
    </lineage>
</organism>
<sequence>MSRMRDGLRVVVDSEGDARARWFMCGLSEARRSWGEQSGWAAARCFSCGHQVSDEEEHGSGGVEVIGELGTELG</sequence>
<protein>
    <submittedName>
        <fullName evidence="1">Uncharacterized protein</fullName>
    </submittedName>
</protein>
<accession>A0AAW1VK30</accession>
<evidence type="ECO:0000313" key="2">
    <source>
        <dbReference type="Proteomes" id="UP001457282"/>
    </source>
</evidence>
<dbReference type="AlphaFoldDB" id="A0AAW1VK30"/>
<dbReference type="EMBL" id="JBEDUW010000268">
    <property type="protein sequence ID" value="KAK9902286.1"/>
    <property type="molecule type" value="Genomic_DNA"/>
</dbReference>
<proteinExistence type="predicted"/>
<keyword evidence="2" id="KW-1185">Reference proteome</keyword>
<dbReference type="Proteomes" id="UP001457282">
    <property type="component" value="Unassembled WGS sequence"/>
</dbReference>
<gene>
    <name evidence="1" type="ORF">M0R45_001791</name>
</gene>
<comment type="caution">
    <text evidence="1">The sequence shown here is derived from an EMBL/GenBank/DDBJ whole genome shotgun (WGS) entry which is preliminary data.</text>
</comment>
<reference evidence="1 2" key="1">
    <citation type="journal article" date="2023" name="G3 (Bethesda)">
        <title>A chromosome-length genome assembly and annotation of blackberry (Rubus argutus, cv. 'Hillquist').</title>
        <authorList>
            <person name="Bruna T."/>
            <person name="Aryal R."/>
            <person name="Dudchenko O."/>
            <person name="Sargent D.J."/>
            <person name="Mead D."/>
            <person name="Buti M."/>
            <person name="Cavallini A."/>
            <person name="Hytonen T."/>
            <person name="Andres J."/>
            <person name="Pham M."/>
            <person name="Weisz D."/>
            <person name="Mascagni F."/>
            <person name="Usai G."/>
            <person name="Natali L."/>
            <person name="Bassil N."/>
            <person name="Fernandez G.E."/>
            <person name="Lomsadze A."/>
            <person name="Armour M."/>
            <person name="Olukolu B."/>
            <person name="Poorten T."/>
            <person name="Britton C."/>
            <person name="Davik J."/>
            <person name="Ashrafi H."/>
            <person name="Aiden E.L."/>
            <person name="Borodovsky M."/>
            <person name="Worthington M."/>
        </authorList>
    </citation>
    <scope>NUCLEOTIDE SEQUENCE [LARGE SCALE GENOMIC DNA]</scope>
    <source>
        <strain evidence="1">PI 553951</strain>
    </source>
</reference>